<dbReference type="OrthoDB" id="4202952at2"/>
<reference evidence="2" key="1">
    <citation type="submission" date="2015-11" db="EMBL/GenBank/DDBJ databases">
        <authorList>
            <person name="Kumar R."/>
            <person name="Singh D."/>
            <person name="Swarnkar M.K."/>
            <person name="Singh A.K."/>
            <person name="Kumar S."/>
        </authorList>
    </citation>
    <scope>NUCLEOTIDE SEQUENCE [LARGE SCALE GENOMIC DNA]</scope>
    <source>
        <strain evidence="2">ERGS4:06</strain>
    </source>
</reference>
<dbReference type="Proteomes" id="UP000059574">
    <property type="component" value="Chromosome"/>
</dbReference>
<accession>A0A0S2LYL4</accession>
<reference evidence="1 2" key="2">
    <citation type="journal article" date="2016" name="J. Biotechnol.">
        <title>Complete genome sequence of Arthrobacter alpinus ERGS4:06, a yellow pigmented bacterium tolerant to cold and radiations isolated from Sikkim Himalaya.</title>
        <authorList>
            <person name="Kumar R."/>
            <person name="Singh D."/>
            <person name="Swarnkar M.K."/>
            <person name="Singh A.K."/>
            <person name="Kumar S."/>
        </authorList>
    </citation>
    <scope>NUCLEOTIDE SEQUENCE [LARGE SCALE GENOMIC DNA]</scope>
    <source>
        <strain evidence="1 2">ERGS4:06</strain>
    </source>
</reference>
<gene>
    <name evidence="1" type="ORF">AS189_09300</name>
</gene>
<dbReference type="EMBL" id="CP013200">
    <property type="protein sequence ID" value="ALO66650.1"/>
    <property type="molecule type" value="Genomic_DNA"/>
</dbReference>
<name>A0A0S2LYL4_9MICC</name>
<proteinExistence type="predicted"/>
<evidence type="ECO:0000313" key="2">
    <source>
        <dbReference type="Proteomes" id="UP000059574"/>
    </source>
</evidence>
<protein>
    <submittedName>
        <fullName evidence="1">Uncharacterized protein</fullName>
    </submittedName>
</protein>
<evidence type="ECO:0000313" key="1">
    <source>
        <dbReference type="EMBL" id="ALO66650.1"/>
    </source>
</evidence>
<organism evidence="1 2">
    <name type="scientific">Arthrobacter alpinus</name>
    <dbReference type="NCBI Taxonomy" id="656366"/>
    <lineage>
        <taxon>Bacteria</taxon>
        <taxon>Bacillati</taxon>
        <taxon>Actinomycetota</taxon>
        <taxon>Actinomycetes</taxon>
        <taxon>Micrococcales</taxon>
        <taxon>Micrococcaceae</taxon>
        <taxon>Arthrobacter</taxon>
    </lineage>
</organism>
<sequence length="452" mass="47901">MLQGTYPHKSGVKQSRGSPILIGKGGEIMLSPLYDTAPTFLLFEATTNAGHALDGQSSLTKLTLEHVILEGVAWGLNHEDARETAVAVLESAAEAAATQPAHAQAAELEPLSTRVTFLDPPGTEMYESVKLWREWGVPFTDASARTVQSGGPFAGEVNEESLLSVMLAEGSRRPDLLLRVVDTDGATKISIPLTGVTATSGASTGWMRLHATTPAQLLTFELRDDKNGKNPKVNFAVGNVDGNDPADVLAEIELISSIDPADSFFIEMMTGAQMLKGGGLTTPSSLLTHYRPVAAGLVSLQASATMNLVMPDIMEMLLGQFARFESFVAIYGGKAHIGKWQEISMTIPEDATPEQIEAAKSEIRAVSRGEHSPVAIEQPTISLADRSFVLARPIVTSRVSFTPVDDAVIDALGPGGTVVVTPGADDSVITAAVAGWTPDTQIRDLPLNPEVP</sequence>
<dbReference type="AlphaFoldDB" id="A0A0S2LYL4"/>
<dbReference type="RefSeq" id="WP_062287881.1">
    <property type="nucleotide sequence ID" value="NZ_CP013200.1"/>
</dbReference>